<reference evidence="3" key="1">
    <citation type="submission" date="2025-08" db="UniProtKB">
        <authorList>
            <consortium name="RefSeq"/>
        </authorList>
    </citation>
    <scope>IDENTIFICATION</scope>
</reference>
<organism evidence="2 3">
    <name type="scientific">Acanthaster planci</name>
    <name type="common">Crown-of-thorns starfish</name>
    <dbReference type="NCBI Taxonomy" id="133434"/>
    <lineage>
        <taxon>Eukaryota</taxon>
        <taxon>Metazoa</taxon>
        <taxon>Echinodermata</taxon>
        <taxon>Eleutherozoa</taxon>
        <taxon>Asterozoa</taxon>
        <taxon>Asteroidea</taxon>
        <taxon>Valvatacea</taxon>
        <taxon>Valvatida</taxon>
        <taxon>Acanthasteridae</taxon>
        <taxon>Acanthaster</taxon>
    </lineage>
</organism>
<dbReference type="AlphaFoldDB" id="A0A8B7ZJ13"/>
<gene>
    <name evidence="3" type="primary">LOC110987258</name>
</gene>
<dbReference type="KEGG" id="aplc:110987258"/>
<name>A0A8B7ZJ13_ACAPL</name>
<dbReference type="Proteomes" id="UP000694845">
    <property type="component" value="Unplaced"/>
</dbReference>
<proteinExistence type="predicted"/>
<feature type="region of interest" description="Disordered" evidence="1">
    <location>
        <begin position="1"/>
        <end position="43"/>
    </location>
</feature>
<feature type="compositionally biased region" description="Polar residues" evidence="1">
    <location>
        <begin position="200"/>
        <end position="213"/>
    </location>
</feature>
<feature type="compositionally biased region" description="Basic and acidic residues" evidence="1">
    <location>
        <begin position="14"/>
        <end position="29"/>
    </location>
</feature>
<dbReference type="GeneID" id="110987258"/>
<accession>A0A8B7ZJ13</accession>
<dbReference type="OrthoDB" id="10069518at2759"/>
<dbReference type="OMA" id="DPARGFF"/>
<sequence>MSIIIPKSAQRWPVEPEQKGDGKKKDDKKKMKQSKAYSSAKTLNDREQRRLALTLDVFKKDLRAANHLVSLEQKQLRRELQTINPDIKMDPARGFFVPQGVTQEQAEMLKDNRRASVPAATRSISLAEFDEMRQKRSQRSREAFESSRVVGPASQAQGDGDDTEDGMLNRARRRGRRGAVQMQNKPAAFTSMARVSVNAFGSGNQASPRQEASSLRKLNKKP</sequence>
<dbReference type="RefSeq" id="XP_022105529.1">
    <property type="nucleotide sequence ID" value="XM_022249837.1"/>
</dbReference>
<protein>
    <submittedName>
        <fullName evidence="3">Uncharacterized protein LOC110987258</fullName>
    </submittedName>
</protein>
<feature type="compositionally biased region" description="Basic and acidic residues" evidence="1">
    <location>
        <begin position="132"/>
        <end position="145"/>
    </location>
</feature>
<keyword evidence="2" id="KW-1185">Reference proteome</keyword>
<feature type="region of interest" description="Disordered" evidence="1">
    <location>
        <begin position="132"/>
        <end position="187"/>
    </location>
</feature>
<feature type="region of interest" description="Disordered" evidence="1">
    <location>
        <begin position="200"/>
        <end position="222"/>
    </location>
</feature>
<evidence type="ECO:0000256" key="1">
    <source>
        <dbReference type="SAM" id="MobiDB-lite"/>
    </source>
</evidence>
<evidence type="ECO:0000313" key="3">
    <source>
        <dbReference type="RefSeq" id="XP_022105529.1"/>
    </source>
</evidence>
<evidence type="ECO:0000313" key="2">
    <source>
        <dbReference type="Proteomes" id="UP000694845"/>
    </source>
</evidence>